<gene>
    <name evidence="11" type="primary">furA3_2</name>
    <name evidence="11" type="ORF">GCM10010470_61320</name>
</gene>
<dbReference type="InterPro" id="IPR002481">
    <property type="entry name" value="FUR"/>
</dbReference>
<keyword evidence="12" id="KW-1185">Reference proteome</keyword>
<dbReference type="PANTHER" id="PTHR33202:SF18">
    <property type="entry name" value="TRANSCRIPTIONAL REGULATOR FURA"/>
    <property type="match status" value="1"/>
</dbReference>
<comment type="caution">
    <text evidence="11">The sequence shown here is derived from an EMBL/GenBank/DDBJ whole genome shotgun (WGS) entry which is preliminary data.</text>
</comment>
<dbReference type="InterPro" id="IPR043135">
    <property type="entry name" value="Fur_C"/>
</dbReference>
<dbReference type="EMBL" id="BAAAUX010000032">
    <property type="protein sequence ID" value="GAA2817656.1"/>
    <property type="molecule type" value="Genomic_DNA"/>
</dbReference>
<evidence type="ECO:0000256" key="3">
    <source>
        <dbReference type="ARBA" id="ARBA00022490"/>
    </source>
</evidence>
<evidence type="ECO:0000256" key="5">
    <source>
        <dbReference type="ARBA" id="ARBA00022723"/>
    </source>
</evidence>
<dbReference type="Proteomes" id="UP001500979">
    <property type="component" value="Unassembled WGS sequence"/>
</dbReference>
<evidence type="ECO:0000256" key="6">
    <source>
        <dbReference type="ARBA" id="ARBA00022833"/>
    </source>
</evidence>
<dbReference type="CDD" id="cd07153">
    <property type="entry name" value="Fur_like"/>
    <property type="match status" value="1"/>
</dbReference>
<keyword evidence="4" id="KW-0678">Repressor</keyword>
<keyword evidence="7" id="KW-0408">Iron</keyword>
<organism evidence="11 12">
    <name type="scientific">Saccharopolyspora taberi</name>
    <dbReference type="NCBI Taxonomy" id="60895"/>
    <lineage>
        <taxon>Bacteria</taxon>
        <taxon>Bacillati</taxon>
        <taxon>Actinomycetota</taxon>
        <taxon>Actinomycetes</taxon>
        <taxon>Pseudonocardiales</taxon>
        <taxon>Pseudonocardiaceae</taxon>
        <taxon>Saccharopolyspora</taxon>
    </lineage>
</organism>
<keyword evidence="6" id="KW-0862">Zinc</keyword>
<dbReference type="InterPro" id="IPR036388">
    <property type="entry name" value="WH-like_DNA-bd_sf"/>
</dbReference>
<keyword evidence="8" id="KW-0805">Transcription regulation</keyword>
<evidence type="ECO:0000256" key="8">
    <source>
        <dbReference type="ARBA" id="ARBA00023015"/>
    </source>
</evidence>
<dbReference type="RefSeq" id="WP_344685718.1">
    <property type="nucleotide sequence ID" value="NZ_BAAAUX010000032.1"/>
</dbReference>
<evidence type="ECO:0000313" key="12">
    <source>
        <dbReference type="Proteomes" id="UP001500979"/>
    </source>
</evidence>
<dbReference type="SUPFAM" id="SSF46785">
    <property type="entry name" value="Winged helix' DNA-binding domain"/>
    <property type="match status" value="1"/>
</dbReference>
<dbReference type="Gene3D" id="1.10.10.10">
    <property type="entry name" value="Winged helix-like DNA-binding domain superfamily/Winged helix DNA-binding domain"/>
    <property type="match status" value="1"/>
</dbReference>
<evidence type="ECO:0000256" key="7">
    <source>
        <dbReference type="ARBA" id="ARBA00023004"/>
    </source>
</evidence>
<dbReference type="PANTHER" id="PTHR33202">
    <property type="entry name" value="ZINC UPTAKE REGULATION PROTEIN"/>
    <property type="match status" value="1"/>
</dbReference>
<evidence type="ECO:0000256" key="2">
    <source>
        <dbReference type="ARBA" id="ARBA00007957"/>
    </source>
</evidence>
<keyword evidence="5" id="KW-0479">Metal-binding</keyword>
<sequence length="160" mass="17413">MTPDAVPAKTPGDVRERLRGAGLRATGPRIATLRWLRDHPHSTADQVASAVRQDLGSVSTQAVYDVLNACTEAGLLRRIEPAGHPARFETRTADNHHHLVCRQCGRTEDVDCVHGAAPCLTPSTTAGFEVDEAEIVFWGRCPDCRSSADEPTDHHEEARS</sequence>
<dbReference type="Gene3D" id="3.30.1490.190">
    <property type="match status" value="1"/>
</dbReference>
<name>A0ABN3VPL6_9PSEU</name>
<evidence type="ECO:0000256" key="9">
    <source>
        <dbReference type="ARBA" id="ARBA00023125"/>
    </source>
</evidence>
<evidence type="ECO:0000256" key="10">
    <source>
        <dbReference type="ARBA" id="ARBA00023163"/>
    </source>
</evidence>
<evidence type="ECO:0000313" key="11">
    <source>
        <dbReference type="EMBL" id="GAA2817656.1"/>
    </source>
</evidence>
<keyword evidence="9" id="KW-0238">DNA-binding</keyword>
<protein>
    <submittedName>
        <fullName evidence="11">Fur family transcriptional regulator FurA3</fullName>
    </submittedName>
</protein>
<comment type="subcellular location">
    <subcellularLocation>
        <location evidence="1">Cytoplasm</location>
    </subcellularLocation>
</comment>
<evidence type="ECO:0000256" key="1">
    <source>
        <dbReference type="ARBA" id="ARBA00004496"/>
    </source>
</evidence>
<accession>A0ABN3VPL6</accession>
<comment type="similarity">
    <text evidence="2">Belongs to the Fur family.</text>
</comment>
<keyword evidence="3" id="KW-0963">Cytoplasm</keyword>
<dbReference type="Pfam" id="PF01475">
    <property type="entry name" value="FUR"/>
    <property type="match status" value="1"/>
</dbReference>
<keyword evidence="10" id="KW-0804">Transcription</keyword>
<proteinExistence type="inferred from homology"/>
<dbReference type="InterPro" id="IPR036390">
    <property type="entry name" value="WH_DNA-bd_sf"/>
</dbReference>
<reference evidence="11 12" key="1">
    <citation type="journal article" date="2019" name="Int. J. Syst. Evol. Microbiol.">
        <title>The Global Catalogue of Microorganisms (GCM) 10K type strain sequencing project: providing services to taxonomists for standard genome sequencing and annotation.</title>
        <authorList>
            <consortium name="The Broad Institute Genomics Platform"/>
            <consortium name="The Broad Institute Genome Sequencing Center for Infectious Disease"/>
            <person name="Wu L."/>
            <person name="Ma J."/>
        </authorList>
    </citation>
    <scope>NUCLEOTIDE SEQUENCE [LARGE SCALE GENOMIC DNA]</scope>
    <source>
        <strain evidence="11 12">JCM 9383</strain>
    </source>
</reference>
<evidence type="ECO:0000256" key="4">
    <source>
        <dbReference type="ARBA" id="ARBA00022491"/>
    </source>
</evidence>